<evidence type="ECO:0000313" key="7">
    <source>
        <dbReference type="EMBL" id="KAH9817772.1"/>
    </source>
</evidence>
<comment type="similarity">
    <text evidence="1 3">Belongs to the TPP enzyme family.</text>
</comment>
<dbReference type="SUPFAM" id="SSF52518">
    <property type="entry name" value="Thiamin diphosphate-binding fold (THDP-binding)"/>
    <property type="match status" value="2"/>
</dbReference>
<sequence>WDLHKRVHEHCELTGKPLRFHRSFQIQLSSELRMASQEEKQVAKIIVASIYNAGVRVVFGIPGAKVDAIFDTLSDHPEIRLVICRHEQNAAFMAAAVGRITGIPGVAIATSGPGAGNLTTGLVTATTEGDPVVAIVGSVPRLLSTKHTHQSMKALEILGPTSKTATQIEVEDQAAEVVLAAFRSAATNPKGSCVVSLPMDVAAGKSKLIEFPPPAFKAPLFGPAPKADIEEVASMINNAQLPVLFLGQRASSAIVVGAVRKFLEKHPIAVVETFQAAGAVSESQAKQIFYGRVGLFRNQVGDRLLAKSDLIITLGYDPTEYDANAWNPDGKLNIVHVDFTSCDYGAYYHPTIELLGSVRENILALSEQVQHVENPAHHPLTKSLSKELTLWQEQVDKQKGHNGLVHPLQFITALQKRVSKDTTVTCDVGTVYIYMMRHFYAYEPRKLLCSNGQQTLGVGLPWAIAASLIQDPPCSQKVVSLSGDGGFMFSSQEMSTAVQQGCDITHFIWNDEAYNMVEFQEEMKYGRSSGIHLGGVDFAKYAEAFGGKGFDMNTSADIERVMDEALAHKGVSLVNVRIDYSHAKDLAGGLIKDSVG</sequence>
<dbReference type="GO" id="GO:0000287">
    <property type="term" value="F:magnesium ion binding"/>
    <property type="evidence" value="ECO:0007669"/>
    <property type="project" value="InterPro"/>
</dbReference>
<dbReference type="NCBIfam" id="TIGR02418">
    <property type="entry name" value="acolac_catab"/>
    <property type="match status" value="1"/>
</dbReference>
<reference evidence="7 8" key="1">
    <citation type="journal article" date="2018" name="IMA Fungus">
        <title>IMA Genome-F 10: Nine draft genome sequences of Claviceps purpurea s.lat., including C. arundinis, C. humidiphila, and C. cf. spartinae, pseudomolecules for the pitch canker pathogen Fusarium circinatum, draft genome of Davidsoniella eucalypti, Grosmannia galeiformis, Quambalaria eucalypti, and Teratosphaeria destructans.</title>
        <authorList>
            <person name="Wingfield B.D."/>
            <person name="Liu M."/>
            <person name="Nguyen H.D."/>
            <person name="Lane F.A."/>
            <person name="Morgan S.W."/>
            <person name="De Vos L."/>
            <person name="Wilken P.M."/>
            <person name="Duong T.A."/>
            <person name="Aylward J."/>
            <person name="Coetzee M.P."/>
            <person name="Dadej K."/>
            <person name="De Beer Z.W."/>
            <person name="Findlay W."/>
            <person name="Havenga M."/>
            <person name="Kolarik M."/>
            <person name="Menzies J.G."/>
            <person name="Naidoo K."/>
            <person name="Pochopski O."/>
            <person name="Shoukouhi P."/>
            <person name="Santana Q.C."/>
            <person name="Seifert K.A."/>
            <person name="Soal N."/>
            <person name="Steenkamp E.T."/>
            <person name="Tatham C.T."/>
            <person name="van der Nest M.A."/>
            <person name="Wingfield M.J."/>
        </authorList>
    </citation>
    <scope>NUCLEOTIDE SEQUENCE [LARGE SCALE GENOMIC DNA]</scope>
    <source>
        <strain evidence="7">CMW44962</strain>
    </source>
</reference>
<feature type="domain" description="Thiamine pyrophosphate enzyme N-terminal TPP-binding" evidence="6">
    <location>
        <begin position="41"/>
        <end position="154"/>
    </location>
</feature>
<dbReference type="AlphaFoldDB" id="A0A9W7VYT9"/>
<protein>
    <submittedName>
        <fullName evidence="7">Acetolactate synthase</fullName>
    </submittedName>
</protein>
<name>A0A9W7VYT9_9PEZI</name>
<dbReference type="Proteomes" id="UP001138500">
    <property type="component" value="Unassembled WGS sequence"/>
</dbReference>
<dbReference type="CDD" id="cd07035">
    <property type="entry name" value="TPP_PYR_POX_like"/>
    <property type="match status" value="1"/>
</dbReference>
<dbReference type="GO" id="GO:0009097">
    <property type="term" value="P:isoleucine biosynthetic process"/>
    <property type="evidence" value="ECO:0007669"/>
    <property type="project" value="TreeGrafter"/>
</dbReference>
<proteinExistence type="inferred from homology"/>
<feature type="domain" description="Thiamine pyrophosphate enzyme TPP-binding" evidence="5">
    <location>
        <begin position="427"/>
        <end position="576"/>
    </location>
</feature>
<dbReference type="GO" id="GO:0009099">
    <property type="term" value="P:L-valine biosynthetic process"/>
    <property type="evidence" value="ECO:0007669"/>
    <property type="project" value="TreeGrafter"/>
</dbReference>
<evidence type="ECO:0000259" key="5">
    <source>
        <dbReference type="Pfam" id="PF02775"/>
    </source>
</evidence>
<feature type="domain" description="Thiamine pyrophosphate enzyme central" evidence="4">
    <location>
        <begin position="229"/>
        <end position="363"/>
    </location>
</feature>
<dbReference type="OrthoDB" id="10006023at2759"/>
<dbReference type="InterPro" id="IPR012782">
    <property type="entry name" value="Acetolactate_synth_catblc"/>
</dbReference>
<evidence type="ECO:0000259" key="4">
    <source>
        <dbReference type="Pfam" id="PF00205"/>
    </source>
</evidence>
<dbReference type="PANTHER" id="PTHR18968">
    <property type="entry name" value="THIAMINE PYROPHOSPHATE ENZYMES"/>
    <property type="match status" value="1"/>
</dbReference>
<dbReference type="EMBL" id="RIBY02002378">
    <property type="protein sequence ID" value="KAH9817772.1"/>
    <property type="molecule type" value="Genomic_DNA"/>
</dbReference>
<dbReference type="Gene3D" id="3.40.50.1220">
    <property type="entry name" value="TPP-binding domain"/>
    <property type="match status" value="1"/>
</dbReference>
<keyword evidence="8" id="KW-1185">Reference proteome</keyword>
<dbReference type="InterPro" id="IPR029035">
    <property type="entry name" value="DHS-like_NAD/FAD-binding_dom"/>
</dbReference>
<dbReference type="GO" id="GO:0003984">
    <property type="term" value="F:acetolactate synthase activity"/>
    <property type="evidence" value="ECO:0007669"/>
    <property type="project" value="InterPro"/>
</dbReference>
<keyword evidence="2 3" id="KW-0786">Thiamine pyrophosphate</keyword>
<dbReference type="Pfam" id="PF02776">
    <property type="entry name" value="TPP_enzyme_N"/>
    <property type="match status" value="1"/>
</dbReference>
<dbReference type="GO" id="GO:0030976">
    <property type="term" value="F:thiamine pyrophosphate binding"/>
    <property type="evidence" value="ECO:0007669"/>
    <property type="project" value="InterPro"/>
</dbReference>
<evidence type="ECO:0000256" key="3">
    <source>
        <dbReference type="RuleBase" id="RU362132"/>
    </source>
</evidence>
<dbReference type="GO" id="GO:0034077">
    <property type="term" value="P:butanediol metabolic process"/>
    <property type="evidence" value="ECO:0007669"/>
    <property type="project" value="InterPro"/>
</dbReference>
<reference evidence="7 8" key="2">
    <citation type="journal article" date="2021" name="Curr. Genet.">
        <title>Genetic response to nitrogen starvation in the aggressive Eucalyptus foliar pathogen Teratosphaeria destructans.</title>
        <authorList>
            <person name="Havenga M."/>
            <person name="Wingfield B.D."/>
            <person name="Wingfield M.J."/>
            <person name="Dreyer L.L."/>
            <person name="Roets F."/>
            <person name="Aylward J."/>
        </authorList>
    </citation>
    <scope>NUCLEOTIDE SEQUENCE [LARGE SCALE GENOMIC DNA]</scope>
    <source>
        <strain evidence="7">CMW44962</strain>
    </source>
</reference>
<evidence type="ECO:0000259" key="6">
    <source>
        <dbReference type="Pfam" id="PF02776"/>
    </source>
</evidence>
<dbReference type="Pfam" id="PF02775">
    <property type="entry name" value="TPP_enzyme_C"/>
    <property type="match status" value="1"/>
</dbReference>
<dbReference type="NCBIfam" id="NF006378">
    <property type="entry name" value="PRK08617.1"/>
    <property type="match status" value="1"/>
</dbReference>
<feature type="non-terminal residue" evidence="7">
    <location>
        <position position="1"/>
    </location>
</feature>
<dbReference type="GO" id="GO:0050660">
    <property type="term" value="F:flavin adenine dinucleotide binding"/>
    <property type="evidence" value="ECO:0007669"/>
    <property type="project" value="TreeGrafter"/>
</dbReference>
<evidence type="ECO:0000313" key="8">
    <source>
        <dbReference type="Proteomes" id="UP001138500"/>
    </source>
</evidence>
<evidence type="ECO:0000256" key="1">
    <source>
        <dbReference type="ARBA" id="ARBA00007812"/>
    </source>
</evidence>
<evidence type="ECO:0000256" key="2">
    <source>
        <dbReference type="ARBA" id="ARBA00023052"/>
    </source>
</evidence>
<dbReference type="InterPro" id="IPR012000">
    <property type="entry name" value="Thiamin_PyroP_enz_cen_dom"/>
</dbReference>
<dbReference type="PANTHER" id="PTHR18968:SF129">
    <property type="entry name" value="ACETOLACTATE SYNTHASE"/>
    <property type="match status" value="1"/>
</dbReference>
<organism evidence="7 8">
    <name type="scientific">Teratosphaeria destructans</name>
    <dbReference type="NCBI Taxonomy" id="418781"/>
    <lineage>
        <taxon>Eukaryota</taxon>
        <taxon>Fungi</taxon>
        <taxon>Dikarya</taxon>
        <taxon>Ascomycota</taxon>
        <taxon>Pezizomycotina</taxon>
        <taxon>Dothideomycetes</taxon>
        <taxon>Dothideomycetidae</taxon>
        <taxon>Mycosphaerellales</taxon>
        <taxon>Teratosphaeriaceae</taxon>
        <taxon>Teratosphaeria</taxon>
    </lineage>
</organism>
<comment type="caution">
    <text evidence="7">The sequence shown here is derived from an EMBL/GenBank/DDBJ whole genome shotgun (WGS) entry which is preliminary data.</text>
</comment>
<accession>A0A9W7VYT9</accession>
<dbReference type="FunFam" id="3.40.50.970:FF:000007">
    <property type="entry name" value="Acetolactate synthase"/>
    <property type="match status" value="1"/>
</dbReference>
<dbReference type="Pfam" id="PF00205">
    <property type="entry name" value="TPP_enzyme_M"/>
    <property type="match status" value="1"/>
</dbReference>
<dbReference type="InterPro" id="IPR045229">
    <property type="entry name" value="TPP_enz"/>
</dbReference>
<dbReference type="GO" id="GO:0005948">
    <property type="term" value="C:acetolactate synthase complex"/>
    <property type="evidence" value="ECO:0007669"/>
    <property type="project" value="TreeGrafter"/>
</dbReference>
<dbReference type="InterPro" id="IPR029061">
    <property type="entry name" value="THDP-binding"/>
</dbReference>
<dbReference type="InterPro" id="IPR012001">
    <property type="entry name" value="Thiamin_PyroP_enz_TPP-bd_dom"/>
</dbReference>
<dbReference type="InterPro" id="IPR011766">
    <property type="entry name" value="TPP_enzyme_TPP-bd"/>
</dbReference>
<gene>
    <name evidence="7" type="ORF">Tdes44962_MAKER05482</name>
</gene>
<dbReference type="SUPFAM" id="SSF52467">
    <property type="entry name" value="DHS-like NAD/FAD-binding domain"/>
    <property type="match status" value="1"/>
</dbReference>
<dbReference type="Gene3D" id="3.40.50.970">
    <property type="match status" value="2"/>
</dbReference>